<keyword evidence="1" id="KW-0472">Membrane</keyword>
<gene>
    <name evidence="2" type="ORF">AmPhEK80_0017</name>
</gene>
<accession>A0A5P8PKM5</accession>
<organism evidence="2 3">
    <name type="scientific">Klebsiella phage AmPh_EK80</name>
    <dbReference type="NCBI Taxonomy" id="2653643"/>
    <lineage>
        <taxon>Viruses</taxon>
        <taxon>Duplodnaviria</taxon>
        <taxon>Heunggongvirae</taxon>
        <taxon>Uroviricota</taxon>
        <taxon>Caudoviricetes</taxon>
        <taxon>Demerecviridae</taxon>
        <taxon>Sugarlandvirus</taxon>
        <taxon>Sugarlandvirus AmPhEK80</taxon>
    </lineage>
</organism>
<keyword evidence="1" id="KW-1133">Transmembrane helix</keyword>
<keyword evidence="1" id="KW-0812">Transmembrane</keyword>
<sequence length="59" mass="6825">MSRSLRGGSPKSRGHDIYHVRQSNQRFRRELQTNENVKGVQWPWVVILIIILIIIGSAL</sequence>
<protein>
    <submittedName>
        <fullName evidence="2">Uncharacterized protein</fullName>
    </submittedName>
</protein>
<evidence type="ECO:0000313" key="3">
    <source>
        <dbReference type="Proteomes" id="UP000325609"/>
    </source>
</evidence>
<keyword evidence="3" id="KW-1185">Reference proteome</keyword>
<proteinExistence type="predicted"/>
<evidence type="ECO:0000313" key="2">
    <source>
        <dbReference type="EMBL" id="QFR57287.1"/>
    </source>
</evidence>
<dbReference type="EMBL" id="MN434094">
    <property type="protein sequence ID" value="QFR57287.1"/>
    <property type="molecule type" value="Genomic_DNA"/>
</dbReference>
<name>A0A5P8PKM5_9CAUD</name>
<reference evidence="2 3" key="1">
    <citation type="submission" date="2019-09" db="EMBL/GenBank/DDBJ databases">
        <title>Klebsiella pneumoniae ST258 genomic variability and bacteriophage susceptibility.</title>
        <authorList>
            <person name="Venturini C."/>
            <person name="Ben Zakour N."/>
            <person name="Bowring B."/>
            <person name="Morales S."/>
            <person name="Cole R."/>
            <person name="Kovach Z."/>
            <person name="Branston S."/>
            <person name="Kettle E."/>
            <person name="Thomson N."/>
            <person name="Iredell J."/>
        </authorList>
    </citation>
    <scope>NUCLEOTIDE SEQUENCE [LARGE SCALE GENOMIC DNA]</scope>
</reference>
<dbReference type="Proteomes" id="UP000325609">
    <property type="component" value="Segment"/>
</dbReference>
<evidence type="ECO:0000256" key="1">
    <source>
        <dbReference type="SAM" id="Phobius"/>
    </source>
</evidence>
<feature type="transmembrane region" description="Helical" evidence="1">
    <location>
        <begin position="41"/>
        <end position="58"/>
    </location>
</feature>